<keyword evidence="1 2" id="KW-0808">Transferase</keyword>
<dbReference type="NCBIfam" id="TIGR01391">
    <property type="entry name" value="dnaG"/>
    <property type="match status" value="1"/>
</dbReference>
<keyword evidence="1 2" id="KW-0862">Zinc</keyword>
<dbReference type="Gene3D" id="6.10.140.360">
    <property type="match status" value="1"/>
</dbReference>
<evidence type="ECO:0000313" key="5">
    <source>
        <dbReference type="Proteomes" id="UP000214606"/>
    </source>
</evidence>
<evidence type="ECO:0000256" key="1">
    <source>
        <dbReference type="HAMAP-Rule" id="MF_00974"/>
    </source>
</evidence>
<dbReference type="PANTHER" id="PTHR30313:SF2">
    <property type="entry name" value="DNA PRIMASE"/>
    <property type="match status" value="1"/>
</dbReference>
<keyword evidence="1 2" id="KW-0804">Transcription</keyword>
<comment type="subunit">
    <text evidence="1">Monomer. Interacts with DnaB.</text>
</comment>
<protein>
    <recommendedName>
        <fullName evidence="1 2">DNA primase</fullName>
        <ecNumber evidence="1">2.7.7.101</ecNumber>
    </recommendedName>
</protein>
<keyword evidence="1 2" id="KW-0479">Metal-binding</keyword>
<dbReference type="CDD" id="cd03364">
    <property type="entry name" value="TOPRIM_DnaG_primases"/>
    <property type="match status" value="1"/>
</dbReference>
<dbReference type="InterPro" id="IPR016136">
    <property type="entry name" value="DNA_helicase_N/primase_C"/>
</dbReference>
<organism evidence="4 5">
    <name type="scientific">Aeribacillus pallidus</name>
    <dbReference type="NCBI Taxonomy" id="33936"/>
    <lineage>
        <taxon>Bacteria</taxon>
        <taxon>Bacillati</taxon>
        <taxon>Bacillota</taxon>
        <taxon>Bacilli</taxon>
        <taxon>Bacillales</taxon>
        <taxon>Bacillaceae</taxon>
        <taxon>Aeribacillus</taxon>
    </lineage>
</organism>
<dbReference type="InterPro" id="IPR013264">
    <property type="entry name" value="DNAG_N"/>
</dbReference>
<keyword evidence="1 2" id="KW-0548">Nucleotidyltransferase</keyword>
<keyword evidence="1 3" id="KW-0863">Zinc-finger</keyword>
<dbReference type="Gene3D" id="3.90.980.10">
    <property type="entry name" value="DNA primase, catalytic core, N-terminal domain"/>
    <property type="match status" value="1"/>
</dbReference>
<gene>
    <name evidence="1" type="primary">dnaG</name>
    <name evidence="4" type="ORF">AP3564_18315</name>
</gene>
<dbReference type="SUPFAM" id="SSF56731">
    <property type="entry name" value="DNA primase core"/>
    <property type="match status" value="1"/>
</dbReference>
<comment type="catalytic activity">
    <reaction evidence="1">
        <text>ssDNA + n NTP = ssDNA/pppN(pN)n-1 hybrid + (n-1) diphosphate.</text>
        <dbReference type="EC" id="2.7.7.101"/>
    </reaction>
</comment>
<dbReference type="PANTHER" id="PTHR30313">
    <property type="entry name" value="DNA PRIMASE"/>
    <property type="match status" value="1"/>
</dbReference>
<dbReference type="GO" id="GO:1990077">
    <property type="term" value="C:primosome complex"/>
    <property type="evidence" value="ECO:0007669"/>
    <property type="project" value="UniProtKB-KW"/>
</dbReference>
<dbReference type="InterPro" id="IPR030846">
    <property type="entry name" value="DnaG_bac"/>
</dbReference>
<keyword evidence="1 2" id="KW-0639">Primosome</keyword>
<evidence type="ECO:0000313" key="4">
    <source>
        <dbReference type="EMBL" id="ASS91944.1"/>
    </source>
</evidence>
<dbReference type="InterPro" id="IPR006171">
    <property type="entry name" value="TOPRIM_dom"/>
</dbReference>
<dbReference type="Proteomes" id="UP000214606">
    <property type="component" value="Chromosome"/>
</dbReference>
<dbReference type="InterPro" id="IPR006295">
    <property type="entry name" value="DNA_primase_DnaG"/>
</dbReference>
<dbReference type="PROSITE" id="PS50880">
    <property type="entry name" value="TOPRIM"/>
    <property type="match status" value="1"/>
</dbReference>
<dbReference type="InterPro" id="IPR002694">
    <property type="entry name" value="Znf_CHC2"/>
</dbReference>
<dbReference type="AlphaFoldDB" id="A0A223E9K8"/>
<dbReference type="GO" id="GO:0008270">
    <property type="term" value="F:zinc ion binding"/>
    <property type="evidence" value="ECO:0007669"/>
    <property type="project" value="UniProtKB-UniRule"/>
</dbReference>
<proteinExistence type="inferred from homology"/>
<comment type="domain">
    <text evidence="1">Contains an N-terminal zinc-binding domain, a central core domain that contains the primase activity, and a C-terminal DnaB-binding domain.</text>
</comment>
<dbReference type="PIRSF" id="PIRSF002811">
    <property type="entry name" value="DnaG"/>
    <property type="match status" value="1"/>
</dbReference>
<dbReference type="GO" id="GO:0003678">
    <property type="term" value="F:DNA helicase activity"/>
    <property type="evidence" value="ECO:0007669"/>
    <property type="project" value="InterPro"/>
</dbReference>
<dbReference type="InterPro" id="IPR019475">
    <property type="entry name" value="DNA_primase_DnaB-bd"/>
</dbReference>
<dbReference type="SUPFAM" id="SSF57783">
    <property type="entry name" value="Zinc beta-ribbon"/>
    <property type="match status" value="1"/>
</dbReference>
<dbReference type="GO" id="GO:0003899">
    <property type="term" value="F:DNA-directed RNA polymerase activity"/>
    <property type="evidence" value="ECO:0007669"/>
    <property type="project" value="UniProtKB-UniRule"/>
</dbReference>
<dbReference type="SUPFAM" id="SSF48024">
    <property type="entry name" value="N-terminal domain of DnaB helicase"/>
    <property type="match status" value="1"/>
</dbReference>
<dbReference type="InterPro" id="IPR036185">
    <property type="entry name" value="DNA_heli_DnaB-like_N_sf"/>
</dbReference>
<dbReference type="Gene3D" id="3.90.580.10">
    <property type="entry name" value="Zinc finger, CHC2-type domain"/>
    <property type="match status" value="1"/>
</dbReference>
<dbReference type="InterPro" id="IPR034151">
    <property type="entry name" value="TOPRIM_DnaG_bac"/>
</dbReference>
<dbReference type="HAMAP" id="MF_00974">
    <property type="entry name" value="DNA_primase_DnaG"/>
    <property type="match status" value="1"/>
</dbReference>
<dbReference type="Pfam" id="PF10410">
    <property type="entry name" value="DnaB_bind"/>
    <property type="match status" value="1"/>
</dbReference>
<dbReference type="InterPro" id="IPR036977">
    <property type="entry name" value="DNA_primase_Znf_CHC2"/>
</dbReference>
<dbReference type="FunFam" id="3.90.580.10:FF:000001">
    <property type="entry name" value="DNA primase"/>
    <property type="match status" value="1"/>
</dbReference>
<keyword evidence="1 2" id="KW-0235">DNA replication</keyword>
<dbReference type="EMBL" id="CP017703">
    <property type="protein sequence ID" value="ASS91944.1"/>
    <property type="molecule type" value="Genomic_DNA"/>
</dbReference>
<dbReference type="InterPro" id="IPR050219">
    <property type="entry name" value="DnaG_primase"/>
</dbReference>
<keyword evidence="1" id="KW-0238">DNA-binding</keyword>
<dbReference type="RefSeq" id="WP_094246229.1">
    <property type="nucleotide sequence ID" value="NZ_CP017703.1"/>
</dbReference>
<dbReference type="InterPro" id="IPR037068">
    <property type="entry name" value="DNA_primase_core_N_sf"/>
</dbReference>
<sequence>MGKMLPEEFIEKVQHAVDIVDVVSEYVQLKKQGRNFFGLCPFHGENTPSFSVSPEKQIFHCFGCGSGGNVFTFLMQIEGCSFTEAVQMTAKKAGLDIPGGSALSQESTYPNNSEAEKMIKVHELLKKMYHHLLLNTKEGQNALNYLLHRGFTKELIDQFEIGYALDSWDFSLKYLLKKGFELPLLEKTGLIIRSESNGSFFDRFRNRIMFPVKDAQGRTVAFSGRSLGNKQPKYLNSPETKIFNKGRILYNFHQARPFIRRKQEAVLFEGFADVISSVHAGIEHSVATMGTALTEEQVKLLARSGGTVVICYDSDSAGIEAAFRASKLLVEAGCNVRIAKMPEGLDPDDYIRTYGKEKFKNDVIGASLSLMAFKMEYFRKGKNLQDEGDRARYIQEVLNELSGLPSGIEQELYITQLSEEFSVSKETLMAELRNINKRKRRRPEKTSLKTDALQRNALMPAYQKAERLLIAHMLKSREVAEKVLHAIGGNFNVEEHRAISSYLYAYYEEGNDPDISHFLTKLKDPSLSRIVSEIAMMTIGEQLTEQELQDYVKHILNHQKMLILKEKEAEKKEAEKRKDYVKAAEIAMEVIQLKKGLM</sequence>
<dbReference type="GO" id="GO:0000428">
    <property type="term" value="C:DNA-directed RNA polymerase complex"/>
    <property type="evidence" value="ECO:0007669"/>
    <property type="project" value="UniProtKB-KW"/>
</dbReference>
<comment type="similarity">
    <text evidence="1 2">Belongs to the DnaG primase family.</text>
</comment>
<dbReference type="SMART" id="SM00493">
    <property type="entry name" value="TOPRIM"/>
    <property type="match status" value="1"/>
</dbReference>
<dbReference type="Pfam" id="PF01807">
    <property type="entry name" value="Zn_ribbon_DnaG"/>
    <property type="match status" value="1"/>
</dbReference>
<accession>A0A223E9K8</accession>
<dbReference type="Pfam" id="PF08275">
    <property type="entry name" value="DNAG_N"/>
    <property type="match status" value="1"/>
</dbReference>
<evidence type="ECO:0000256" key="3">
    <source>
        <dbReference type="PIRSR" id="PIRSR002811-1"/>
    </source>
</evidence>
<keyword evidence="1 2" id="KW-0240">DNA-directed RNA polymerase</keyword>
<comment type="function">
    <text evidence="1 2">RNA polymerase that catalyzes the synthesis of short RNA molecules used as primers for DNA polymerase during DNA replication.</text>
</comment>
<dbReference type="FunFam" id="3.90.980.10:FF:000001">
    <property type="entry name" value="DNA primase"/>
    <property type="match status" value="1"/>
</dbReference>
<dbReference type="EC" id="2.7.7.101" evidence="1"/>
<dbReference type="Gene3D" id="3.40.1360.10">
    <property type="match status" value="1"/>
</dbReference>
<name>A0A223E9K8_9BACI</name>
<dbReference type="Gene3D" id="1.10.860.10">
    <property type="entry name" value="DNAb Helicase, Chain A"/>
    <property type="match status" value="1"/>
</dbReference>
<dbReference type="GO" id="GO:0005737">
    <property type="term" value="C:cytoplasm"/>
    <property type="evidence" value="ECO:0007669"/>
    <property type="project" value="TreeGrafter"/>
</dbReference>
<reference evidence="4 5" key="1">
    <citation type="submission" date="2016-10" db="EMBL/GenBank/DDBJ databases">
        <title>The whole genome sequencing and assembly of Aeribacillus pallidus KCTC3564 strain.</title>
        <authorList>
            <person name="Lee Y.-J."/>
            <person name="Park M.-K."/>
            <person name="Yi H."/>
            <person name="Bahn Y.-S."/>
            <person name="Kim J.F."/>
            <person name="Lee D.-W."/>
        </authorList>
    </citation>
    <scope>NUCLEOTIDE SEQUENCE [LARGE SCALE GENOMIC DNA]</scope>
    <source>
        <strain evidence="4 5">KCTC3564</strain>
    </source>
</reference>
<dbReference type="KEGG" id="apak:AP3564_18315"/>
<evidence type="ECO:0000256" key="2">
    <source>
        <dbReference type="PIRNR" id="PIRNR002811"/>
    </source>
</evidence>
<dbReference type="SMART" id="SM00400">
    <property type="entry name" value="ZnF_CHCC"/>
    <property type="match status" value="1"/>
</dbReference>
<dbReference type="GO" id="GO:0003677">
    <property type="term" value="F:DNA binding"/>
    <property type="evidence" value="ECO:0007669"/>
    <property type="project" value="UniProtKB-KW"/>
</dbReference>
<feature type="zinc finger region" description="CHC2-type" evidence="1 3">
    <location>
        <begin position="40"/>
        <end position="64"/>
    </location>
</feature>
<dbReference type="GO" id="GO:0005524">
    <property type="term" value="F:ATP binding"/>
    <property type="evidence" value="ECO:0007669"/>
    <property type="project" value="InterPro"/>
</dbReference>
<dbReference type="Pfam" id="PF13155">
    <property type="entry name" value="Toprim_2"/>
    <property type="match status" value="1"/>
</dbReference>
<dbReference type="GO" id="GO:0006269">
    <property type="term" value="P:DNA replication, synthesis of primer"/>
    <property type="evidence" value="ECO:0007669"/>
    <property type="project" value="UniProtKB-UniRule"/>
</dbReference>
<comment type="cofactor">
    <cofactor evidence="1 2 3">
        <name>Zn(2+)</name>
        <dbReference type="ChEBI" id="CHEBI:29105"/>
    </cofactor>
    <text evidence="1 2 3">Binds 1 zinc ion per monomer.</text>
</comment>